<proteinExistence type="predicted"/>
<dbReference type="PROSITE" id="PS50211">
    <property type="entry name" value="DENN"/>
    <property type="match status" value="1"/>
</dbReference>
<feature type="domain" description="UDENN" evidence="1">
    <location>
        <begin position="173"/>
        <end position="833"/>
    </location>
</feature>
<dbReference type="PANTHER" id="PTHR15288">
    <property type="entry name" value="DENN DOMAIN-CONTAINING PROTEIN 2"/>
    <property type="match status" value="1"/>
</dbReference>
<dbReference type="Gene3D" id="3.30.450.200">
    <property type="match status" value="1"/>
</dbReference>
<evidence type="ECO:0000313" key="2">
    <source>
        <dbReference type="EMBL" id="PIA40080.1"/>
    </source>
</evidence>
<protein>
    <recommendedName>
        <fullName evidence="1">UDENN domain-containing protein</fullName>
    </recommendedName>
</protein>
<evidence type="ECO:0000313" key="3">
    <source>
        <dbReference type="Proteomes" id="UP000230069"/>
    </source>
</evidence>
<name>A0A2G5D991_AQUCA</name>
<dbReference type="Pfam" id="PF02141">
    <property type="entry name" value="DENN"/>
    <property type="match status" value="1"/>
</dbReference>
<sequence length="833" mass="93656">MEMKEEVVEDDRPSSPYEVFQQISEEAVRVASEAIQSVYNGSNSASNSPVAAAAVGGRLGHRRVRSEIVSGGDFRSNSFQKWKTHMQKAFQKSGYYKEEQTRRSTSFNPEILANQKRQWYQHHSKKLDISKYKEPTSLFEHFVIVGLPSDTNLKAVEDVFAKRKTWELQMANSGIHDTKIHQYRGPTYPALEPQILFKYPPGKKLAMHTKDLPAFCFPEGVKARLLERTPSMSDLNEVIHGQEHLGRDDLSFIFSLKGADSATLYGVCLHVPEIVQRSPGIISAASPISQSSAGFGRFLVSAPRCYCVLTRVPFFELHYEMLNSIVTQERLNRITQFVSEMNITDYVPSPVEAHDIINENIDYQSRKYSTDWTAFAIPVDSAAALTAAAAGIISDDEVHSFSFRVREPETPESIACSEASDISQAKETDKETRKGVHIHDVYAPETVETHSDDFEREFRSYANGHALPEVEISFGFKGRMLERHESSESLFSSVRSMGSDDDDDEVSPFSDKNVGDDAMIKWAKEHKNDLLQIVCCYHAQPISPYGEEMIFQPLDHLQSIKYSRPEISCLGLYGTVPDIKLQKSSETTEVNVRLAAAEEAFSLSIWTIATVCRALSLQSILALFAGVLLEKQVVVVCPNLGVLSAIILSLIPMIRPFEWQSLLLPVLPRKLFDFLDAPVPFIVGIQHKPADLKMKTSNLIHVDVNKDKVKTCNMPPLPRHKELVSELGPIHARLSCENSIAKRHPVYKCNVVQAEAAGQFLNVMRRYLELLCSDLRSHTITSVQSNSDKVSLLFKDSFIDSFPNKDRAFIKLLVDTQLFSVLSDSHLSSYEHE</sequence>
<dbReference type="Proteomes" id="UP000230069">
    <property type="component" value="Unassembled WGS sequence"/>
</dbReference>
<reference evidence="2 3" key="1">
    <citation type="submission" date="2017-09" db="EMBL/GenBank/DDBJ databases">
        <title>WGS assembly of Aquilegia coerulea Goldsmith.</title>
        <authorList>
            <person name="Hodges S."/>
            <person name="Kramer E."/>
            <person name="Nordborg M."/>
            <person name="Tomkins J."/>
            <person name="Borevitz J."/>
            <person name="Derieg N."/>
            <person name="Yan J."/>
            <person name="Mihaltcheva S."/>
            <person name="Hayes R.D."/>
            <person name="Rokhsar D."/>
        </authorList>
    </citation>
    <scope>NUCLEOTIDE SEQUENCE [LARGE SCALE GENOMIC DNA]</scope>
    <source>
        <strain evidence="3">cv. Goldsmith</strain>
    </source>
</reference>
<keyword evidence="3" id="KW-1185">Reference proteome</keyword>
<dbReference type="SMART" id="SM00799">
    <property type="entry name" value="DENN"/>
    <property type="match status" value="1"/>
</dbReference>
<dbReference type="InterPro" id="IPR005113">
    <property type="entry name" value="uDENN_dom"/>
</dbReference>
<dbReference type="InterPro" id="IPR051942">
    <property type="entry name" value="DENN_domain_containing_2"/>
</dbReference>
<gene>
    <name evidence="2" type="ORF">AQUCO_02500065v1</name>
</gene>
<dbReference type="AlphaFoldDB" id="A0A2G5D991"/>
<dbReference type="InterPro" id="IPR043153">
    <property type="entry name" value="DENN_C"/>
</dbReference>
<dbReference type="Gene3D" id="3.40.50.11500">
    <property type="match status" value="1"/>
</dbReference>
<dbReference type="InParanoid" id="A0A2G5D991"/>
<dbReference type="EMBL" id="KZ305042">
    <property type="protein sequence ID" value="PIA40080.1"/>
    <property type="molecule type" value="Genomic_DNA"/>
</dbReference>
<dbReference type="Pfam" id="PF03456">
    <property type="entry name" value="uDENN"/>
    <property type="match status" value="1"/>
</dbReference>
<dbReference type="FunCoup" id="A0A2G5D991">
    <property type="interactions" value="357"/>
</dbReference>
<accession>A0A2G5D991</accession>
<evidence type="ECO:0000259" key="1">
    <source>
        <dbReference type="PROSITE" id="PS50211"/>
    </source>
</evidence>
<organism evidence="2 3">
    <name type="scientific">Aquilegia coerulea</name>
    <name type="common">Rocky mountain columbine</name>
    <dbReference type="NCBI Taxonomy" id="218851"/>
    <lineage>
        <taxon>Eukaryota</taxon>
        <taxon>Viridiplantae</taxon>
        <taxon>Streptophyta</taxon>
        <taxon>Embryophyta</taxon>
        <taxon>Tracheophyta</taxon>
        <taxon>Spermatophyta</taxon>
        <taxon>Magnoliopsida</taxon>
        <taxon>Ranunculales</taxon>
        <taxon>Ranunculaceae</taxon>
        <taxon>Thalictroideae</taxon>
        <taxon>Aquilegia</taxon>
    </lineage>
</organism>
<dbReference type="PANTHER" id="PTHR15288:SF0">
    <property type="entry name" value="UDENN DOMAIN-CONTAINING PROTEIN"/>
    <property type="match status" value="1"/>
</dbReference>
<dbReference type="InterPro" id="IPR001194">
    <property type="entry name" value="cDENN_dom"/>
</dbReference>
<dbReference type="OrthoDB" id="6019893at2759"/>
<dbReference type="InterPro" id="IPR037516">
    <property type="entry name" value="Tripartite_DENN"/>
</dbReference>